<comment type="catalytic activity">
    <reaction evidence="6 7">
        <text>DNA(n) + a 2'-deoxyribonucleoside 5'-triphosphate = DNA(n+1) + diphosphate</text>
        <dbReference type="Rhea" id="RHEA:22508"/>
        <dbReference type="Rhea" id="RHEA-COMP:17339"/>
        <dbReference type="Rhea" id="RHEA-COMP:17340"/>
        <dbReference type="ChEBI" id="CHEBI:33019"/>
        <dbReference type="ChEBI" id="CHEBI:61560"/>
        <dbReference type="ChEBI" id="CHEBI:173112"/>
        <dbReference type="EC" id="2.7.7.7"/>
    </reaction>
</comment>
<dbReference type="InterPro" id="IPR017964">
    <property type="entry name" value="DNA-dir_DNA_pol_B_CS"/>
</dbReference>
<dbReference type="EMBL" id="DRYK01000048">
    <property type="protein sequence ID" value="HHP67846.1"/>
    <property type="molecule type" value="Genomic_DNA"/>
</dbReference>
<dbReference type="Gene3D" id="3.90.1600.10">
    <property type="entry name" value="Palm domain of DNA polymerase"/>
    <property type="match status" value="1"/>
</dbReference>
<proteinExistence type="inferred from homology"/>
<sequence length="800" mass="91588">MEIEFYMLDDTYEVIGNEPHVLIYGVSRDERRILLRDRRFRPYFYVVLSDDSDPNAMAKKIKALSEPSSPIIDVSPVERKYFGKPVKALKVTTVIPESVRRYRERIKGLPGIVEVLEADVRFSLRYILDNNLRPCGWHRAEVVEIPKKPGLRVEAEYEVVGPIESLEDSTPPHNLRILAFDVEAYSKTGSPKPGQDPVIIIGVMNDRGEFKSFTANGLDDKDALQGFVKYVVEYDPDIIVGYNSDLFDWPYLLERGRKLGLKIDVSRRLGVEPQTSTYGHVSVQGRLNVDLYRFAEEIPEIKVKSLDVVADYLGVMKRSERTLVDYTEFPKYWDDPSKRSVLLKYNEDDVKSTMGLAEKFLPFAMQLSYLTRLPLDQVGAASVGNRLEWFLMYEAMKAGELIPNREEKEAEPYKGAVVLQPVKGIHDDVAVLDFSSMYPNLMIKHNVGPDTIEREGECSPETHNIAPEVGHCFRREPPGFFKSVLTKLLELRRTIRSELKKHRPDSVEYRLLDERQRAVKILANAAYGYMGWIGARWYCRECAEAVTAWGRDTITRVIKYAESIGLKVIYGDTDSIFVKYDKEKVEKLVKYVEGELGLEIKIDKLYKRVFFTEAKKRYAGLLEDGRVDIVGFEAVRGDWAELAKEVQEEITEILLREGDLEKAIEYVRNVVSRVKSGLIPLEKFIIWKTLTKKPEEYSAEAPHVSAARKLMKRGIRVDVNDKIGFVVVKGGGRISDRAEPYIFVKDPKMLDDAYYIDHQVIPAAMRILGYFGVTEAQLKKASQQTPSQRSLLDFLKQKKN</sequence>
<comment type="similarity">
    <text evidence="1 7">Belongs to the DNA polymerase type-B family.</text>
</comment>
<dbReference type="PANTHER" id="PTHR10322">
    <property type="entry name" value="DNA POLYMERASE CATALYTIC SUBUNIT"/>
    <property type="match status" value="1"/>
</dbReference>
<dbReference type="AlphaFoldDB" id="A0A7J3XYU2"/>
<dbReference type="Gene3D" id="1.10.132.60">
    <property type="entry name" value="DNA polymerase family B, C-terminal domain"/>
    <property type="match status" value="1"/>
</dbReference>
<keyword evidence="4 7" id="KW-0239">DNA-directed DNA polymerase</keyword>
<dbReference type="CDD" id="cd05536">
    <property type="entry name" value="POLBc_B3"/>
    <property type="match status" value="1"/>
</dbReference>
<dbReference type="CDD" id="cd05781">
    <property type="entry name" value="DNA_polB_B3_exo"/>
    <property type="match status" value="1"/>
</dbReference>
<dbReference type="SMART" id="SM00486">
    <property type="entry name" value="POLBc"/>
    <property type="match status" value="1"/>
</dbReference>
<evidence type="ECO:0000256" key="6">
    <source>
        <dbReference type="ARBA" id="ARBA00049244"/>
    </source>
</evidence>
<gene>
    <name evidence="10" type="ORF">ENM60_03540</name>
</gene>
<dbReference type="EC" id="2.7.7.7" evidence="7"/>
<dbReference type="PROSITE" id="PS00116">
    <property type="entry name" value="DNA_POLYMERASE_B"/>
    <property type="match status" value="1"/>
</dbReference>
<accession>A0A7J3XYU2</accession>
<dbReference type="InterPro" id="IPR042087">
    <property type="entry name" value="DNA_pol_B_thumb"/>
</dbReference>
<dbReference type="InterPro" id="IPR006172">
    <property type="entry name" value="DNA-dir_DNA_pol_B"/>
</dbReference>
<evidence type="ECO:0000256" key="2">
    <source>
        <dbReference type="ARBA" id="ARBA00022679"/>
    </source>
</evidence>
<evidence type="ECO:0000256" key="4">
    <source>
        <dbReference type="ARBA" id="ARBA00022932"/>
    </source>
</evidence>
<dbReference type="InterPro" id="IPR050240">
    <property type="entry name" value="DNA_pol_type-B"/>
</dbReference>
<feature type="domain" description="DNA-directed DNA polymerase family B exonuclease" evidence="9">
    <location>
        <begin position="115"/>
        <end position="297"/>
    </location>
</feature>
<evidence type="ECO:0000313" key="10">
    <source>
        <dbReference type="EMBL" id="HHP67846.1"/>
    </source>
</evidence>
<evidence type="ECO:0000256" key="5">
    <source>
        <dbReference type="ARBA" id="ARBA00023125"/>
    </source>
</evidence>
<evidence type="ECO:0000259" key="8">
    <source>
        <dbReference type="Pfam" id="PF00136"/>
    </source>
</evidence>
<dbReference type="Pfam" id="PF03104">
    <property type="entry name" value="DNA_pol_B_exo1"/>
    <property type="match status" value="1"/>
</dbReference>
<reference evidence="10" key="1">
    <citation type="journal article" date="2020" name="mSystems">
        <title>Genome- and Community-Level Interaction Insights into Carbon Utilization and Element Cycling Functions of Hydrothermarchaeota in Hydrothermal Sediment.</title>
        <authorList>
            <person name="Zhou Z."/>
            <person name="Liu Y."/>
            <person name="Xu W."/>
            <person name="Pan J."/>
            <person name="Luo Z.H."/>
            <person name="Li M."/>
        </authorList>
    </citation>
    <scope>NUCLEOTIDE SEQUENCE [LARGE SCALE GENOMIC DNA]</scope>
    <source>
        <strain evidence="10">SpSt-110</strain>
    </source>
</reference>
<dbReference type="GO" id="GO:0003887">
    <property type="term" value="F:DNA-directed DNA polymerase activity"/>
    <property type="evidence" value="ECO:0007669"/>
    <property type="project" value="UniProtKB-KW"/>
</dbReference>
<dbReference type="GO" id="GO:0006261">
    <property type="term" value="P:DNA-templated DNA replication"/>
    <property type="evidence" value="ECO:0007669"/>
    <property type="project" value="TreeGrafter"/>
</dbReference>
<dbReference type="Gene3D" id="3.30.420.10">
    <property type="entry name" value="Ribonuclease H-like superfamily/Ribonuclease H"/>
    <property type="match status" value="1"/>
</dbReference>
<evidence type="ECO:0000256" key="3">
    <source>
        <dbReference type="ARBA" id="ARBA00022695"/>
    </source>
</evidence>
<dbReference type="InterPro" id="IPR043502">
    <property type="entry name" value="DNA/RNA_pol_sf"/>
</dbReference>
<protein>
    <recommendedName>
        <fullName evidence="7">DNA polymerase</fullName>
        <ecNumber evidence="7">2.7.7.7</ecNumber>
    </recommendedName>
</protein>
<dbReference type="GO" id="GO:0003677">
    <property type="term" value="F:DNA binding"/>
    <property type="evidence" value="ECO:0007669"/>
    <property type="project" value="UniProtKB-KW"/>
</dbReference>
<keyword evidence="5 7" id="KW-0238">DNA-binding</keyword>
<comment type="caution">
    <text evidence="10">The sequence shown here is derived from an EMBL/GenBank/DDBJ whole genome shotgun (WGS) entry which is preliminary data.</text>
</comment>
<dbReference type="SUPFAM" id="SSF56672">
    <property type="entry name" value="DNA/RNA polymerases"/>
    <property type="match status" value="1"/>
</dbReference>
<keyword evidence="3 7" id="KW-0548">Nucleotidyltransferase</keyword>
<dbReference type="Gene3D" id="3.30.342.10">
    <property type="entry name" value="DNA Polymerase, chain B, domain 1"/>
    <property type="match status" value="1"/>
</dbReference>
<dbReference type="PANTHER" id="PTHR10322:SF23">
    <property type="entry name" value="DNA POLYMERASE DELTA CATALYTIC SUBUNIT"/>
    <property type="match status" value="1"/>
</dbReference>
<dbReference type="InterPro" id="IPR036397">
    <property type="entry name" value="RNaseH_sf"/>
</dbReference>
<name>A0A7J3XYU2_9CREN</name>
<dbReference type="InterPro" id="IPR023211">
    <property type="entry name" value="DNA_pol_palm_dom_sf"/>
</dbReference>
<evidence type="ECO:0000256" key="7">
    <source>
        <dbReference type="RuleBase" id="RU000442"/>
    </source>
</evidence>
<dbReference type="NCBIfam" id="TIGR00592">
    <property type="entry name" value="pol2"/>
    <property type="match status" value="1"/>
</dbReference>
<dbReference type="Gene3D" id="1.10.287.690">
    <property type="entry name" value="Helix hairpin bin"/>
    <property type="match status" value="1"/>
</dbReference>
<dbReference type="Pfam" id="PF00136">
    <property type="entry name" value="DNA_pol_B"/>
    <property type="match status" value="1"/>
</dbReference>
<organism evidence="10">
    <name type="scientific">Thermogladius calderae</name>
    <dbReference type="NCBI Taxonomy" id="1200300"/>
    <lineage>
        <taxon>Archaea</taxon>
        <taxon>Thermoproteota</taxon>
        <taxon>Thermoprotei</taxon>
        <taxon>Desulfurococcales</taxon>
        <taxon>Desulfurococcaceae</taxon>
        <taxon>Thermogladius</taxon>
    </lineage>
</organism>
<dbReference type="InterPro" id="IPR006134">
    <property type="entry name" value="DNA-dir_DNA_pol_B_multi_dom"/>
</dbReference>
<dbReference type="InterPro" id="IPR012337">
    <property type="entry name" value="RNaseH-like_sf"/>
</dbReference>
<dbReference type="PRINTS" id="PR00106">
    <property type="entry name" value="DNAPOLB"/>
</dbReference>
<keyword evidence="7" id="KW-0235">DNA replication</keyword>
<dbReference type="InterPro" id="IPR006133">
    <property type="entry name" value="DNA-dir_DNA_pol_B_exonuc"/>
</dbReference>
<evidence type="ECO:0000259" key="9">
    <source>
        <dbReference type="Pfam" id="PF03104"/>
    </source>
</evidence>
<dbReference type="GO" id="GO:0000166">
    <property type="term" value="F:nucleotide binding"/>
    <property type="evidence" value="ECO:0007669"/>
    <property type="project" value="InterPro"/>
</dbReference>
<evidence type="ECO:0000256" key="1">
    <source>
        <dbReference type="ARBA" id="ARBA00005755"/>
    </source>
</evidence>
<keyword evidence="2 7" id="KW-0808">Transferase</keyword>
<dbReference type="SUPFAM" id="SSF53098">
    <property type="entry name" value="Ribonuclease H-like"/>
    <property type="match status" value="1"/>
</dbReference>
<feature type="domain" description="DNA-directed DNA polymerase family B multifunctional" evidence="8">
    <location>
        <begin position="385"/>
        <end position="768"/>
    </location>
</feature>